<evidence type="ECO:0000313" key="2">
    <source>
        <dbReference type="Proteomes" id="UP000014660"/>
    </source>
</evidence>
<dbReference type="AlphaFoldDB" id="S0ANW3"/>
<gene>
    <name evidence="1" type="ORF">FACI_IFERC00001G0472</name>
</gene>
<accession>S0ANW3</accession>
<dbReference type="Proteomes" id="UP000014660">
    <property type="component" value="Chromosome"/>
</dbReference>
<name>S0ANW3_FERAC</name>
<evidence type="ECO:0000313" key="1">
    <source>
        <dbReference type="EMBL" id="AGO60452.1"/>
    </source>
</evidence>
<sequence length="58" mass="7190">MLAHFSSNINEIMELIYEYSEPYILDDRKFLNEYPEFRHTTYDDGINNTINWFKNEYM</sequence>
<proteinExistence type="predicted"/>
<dbReference type="HOGENOM" id="CLU_2968287_0_0_2"/>
<dbReference type="KEGG" id="fac:FACI_IFERC01G0472"/>
<reference evidence="1 2" key="1">
    <citation type="journal article" date="2007" name="Proc. Natl. Acad. Sci. U.S.A.">
        <title>Genome dynamics in a natural archaeal population.</title>
        <authorList>
            <person name="Allen E.E."/>
            <person name="Tyson G.W."/>
            <person name="Whitaker R.J."/>
            <person name="Detter J.C."/>
            <person name="Richardson P.M."/>
            <person name="Banfield J.F."/>
        </authorList>
    </citation>
    <scope>NUCLEOTIDE SEQUENCE [LARGE SCALE GENOMIC DNA]</scope>
    <source>
        <strain evidence="2">fer1</strain>
    </source>
</reference>
<organism evidence="1 2">
    <name type="scientific">Ferroplasma acidarmanus Fer1</name>
    <dbReference type="NCBI Taxonomy" id="333146"/>
    <lineage>
        <taxon>Archaea</taxon>
        <taxon>Methanobacteriati</taxon>
        <taxon>Thermoplasmatota</taxon>
        <taxon>Thermoplasmata</taxon>
        <taxon>Thermoplasmatales</taxon>
        <taxon>Ferroplasmaceae</taxon>
        <taxon>Ferroplasma</taxon>
    </lineage>
</organism>
<keyword evidence="2" id="KW-1185">Reference proteome</keyword>
<protein>
    <submittedName>
        <fullName evidence="1">Uncharacterized protein</fullName>
    </submittedName>
</protein>
<dbReference type="EMBL" id="CP004145">
    <property type="protein sequence ID" value="AGO60452.1"/>
    <property type="molecule type" value="Genomic_DNA"/>
</dbReference>